<dbReference type="EMBL" id="SJOI01000001">
    <property type="protein sequence ID" value="TCL02840.1"/>
    <property type="molecule type" value="Genomic_DNA"/>
</dbReference>
<dbReference type="PANTHER" id="PTHR33055:SF3">
    <property type="entry name" value="PUTATIVE TRANSPOSASE FOR IS117-RELATED"/>
    <property type="match status" value="1"/>
</dbReference>
<dbReference type="InterPro" id="IPR047650">
    <property type="entry name" value="Transpos_IS110"/>
</dbReference>
<sequence>MNPLTAVGIDVSKDKFDVAVLHQEKKYKDKSFKNNTKGFAELIHWLRPFENCHVCMESTGSYGIALATALHDAGFRISVENPARIHAFGRSELSRNKTDKGDARMIARYCRMHVPRLWAPAPPSERKLRSFVTRLQHLREMQQMEENRAGTAEPELLELIEKNLVSLQAQIKEVRQKIKDHINNDPDLKRNKELLESIPGIAEVLSSTLLAFIGDMSRFRNSKKIVAWAGLSPMLQESGLWKGQSRISKRGCAEVRRSLYMPAIVAMRWNPHIKNLADRMRLEKRKGKVIICAAMKKLLQLAYGVLKSGRPFNMEICLAS</sequence>
<dbReference type="OrthoDB" id="9795150at2"/>
<dbReference type="NCBIfam" id="NF033542">
    <property type="entry name" value="transpos_IS110"/>
    <property type="match status" value="1"/>
</dbReference>
<feature type="domain" description="Transposase IS116/IS110/IS902 C-terminal" evidence="3">
    <location>
        <begin position="193"/>
        <end position="276"/>
    </location>
</feature>
<dbReference type="Pfam" id="PF01548">
    <property type="entry name" value="DEDD_Tnp_IS110"/>
    <property type="match status" value="1"/>
</dbReference>
<proteinExistence type="predicted"/>
<dbReference type="RefSeq" id="WP_132921384.1">
    <property type="nucleotide sequence ID" value="NZ_SJOI01000001.1"/>
</dbReference>
<evidence type="ECO:0000256" key="1">
    <source>
        <dbReference type="SAM" id="Coils"/>
    </source>
</evidence>
<feature type="coiled-coil region" evidence="1">
    <location>
        <begin position="157"/>
        <end position="184"/>
    </location>
</feature>
<evidence type="ECO:0000313" key="4">
    <source>
        <dbReference type="EMBL" id="TCL02435.1"/>
    </source>
</evidence>
<evidence type="ECO:0000313" key="5">
    <source>
        <dbReference type="EMBL" id="TCL02840.1"/>
    </source>
</evidence>
<reference evidence="5 9" key="1">
    <citation type="submission" date="2019-02" db="EMBL/GenBank/DDBJ databases">
        <title>Investigation of anaerobic lignin degradation for improved lignocellulosic biofuels.</title>
        <authorList>
            <person name="Deangelis K."/>
        </authorList>
    </citation>
    <scope>NUCLEOTIDE SEQUENCE [LARGE SCALE GENOMIC DNA]</scope>
    <source>
        <strain evidence="5 9">159R</strain>
    </source>
</reference>
<dbReference type="GO" id="GO:0004803">
    <property type="term" value="F:transposase activity"/>
    <property type="evidence" value="ECO:0007669"/>
    <property type="project" value="InterPro"/>
</dbReference>
<evidence type="ECO:0000313" key="6">
    <source>
        <dbReference type="EMBL" id="TCL03829.1"/>
    </source>
</evidence>
<dbReference type="GO" id="GO:0003677">
    <property type="term" value="F:DNA binding"/>
    <property type="evidence" value="ECO:0007669"/>
    <property type="project" value="InterPro"/>
</dbReference>
<dbReference type="EMBL" id="SJOI01000001">
    <property type="protein sequence ID" value="TCL03829.1"/>
    <property type="molecule type" value="Genomic_DNA"/>
</dbReference>
<dbReference type="EMBL" id="SJOI01000001">
    <property type="protein sequence ID" value="TCL05777.1"/>
    <property type="molecule type" value="Genomic_DNA"/>
</dbReference>
<dbReference type="EMBL" id="SJOI01000001">
    <property type="protein sequence ID" value="TCL02435.1"/>
    <property type="molecule type" value="Genomic_DNA"/>
</dbReference>
<dbReference type="Proteomes" id="UP000294555">
    <property type="component" value="Unassembled WGS sequence"/>
</dbReference>
<gene>
    <name evidence="4" type="ORF">EZJ58_0454</name>
    <name evidence="5" type="ORF">EZJ58_0877</name>
    <name evidence="6" type="ORF">EZJ58_1917</name>
    <name evidence="7" type="ORF">EZJ58_3993</name>
    <name evidence="8" type="ORF">EZJ58_5444</name>
</gene>
<keyword evidence="9" id="KW-1185">Reference proteome</keyword>
<dbReference type="PANTHER" id="PTHR33055">
    <property type="entry name" value="TRANSPOSASE FOR INSERTION SEQUENCE ELEMENT IS1111A"/>
    <property type="match status" value="1"/>
</dbReference>
<name>A0A4R1NFG1_9GAMM</name>
<organism evidence="5 9">
    <name type="scientific">Sodalis ligni</name>
    <dbReference type="NCBI Taxonomy" id="2697027"/>
    <lineage>
        <taxon>Bacteria</taxon>
        <taxon>Pseudomonadati</taxon>
        <taxon>Pseudomonadota</taxon>
        <taxon>Gammaproteobacteria</taxon>
        <taxon>Enterobacterales</taxon>
        <taxon>Bruguierivoracaceae</taxon>
        <taxon>Sodalis</taxon>
    </lineage>
</organism>
<dbReference type="InterPro" id="IPR003346">
    <property type="entry name" value="Transposase_20"/>
</dbReference>
<evidence type="ECO:0000313" key="9">
    <source>
        <dbReference type="Proteomes" id="UP000294555"/>
    </source>
</evidence>
<dbReference type="GO" id="GO:0006313">
    <property type="term" value="P:DNA transposition"/>
    <property type="evidence" value="ECO:0007669"/>
    <property type="project" value="InterPro"/>
</dbReference>
<protein>
    <submittedName>
        <fullName evidence="5">Transposase</fullName>
    </submittedName>
</protein>
<evidence type="ECO:0000259" key="3">
    <source>
        <dbReference type="Pfam" id="PF02371"/>
    </source>
</evidence>
<evidence type="ECO:0000259" key="2">
    <source>
        <dbReference type="Pfam" id="PF01548"/>
    </source>
</evidence>
<keyword evidence="1" id="KW-0175">Coiled coil</keyword>
<dbReference type="Pfam" id="PF02371">
    <property type="entry name" value="Transposase_20"/>
    <property type="match status" value="1"/>
</dbReference>
<dbReference type="EMBL" id="SJOI01000001">
    <property type="protein sequence ID" value="TCL07133.1"/>
    <property type="molecule type" value="Genomic_DNA"/>
</dbReference>
<evidence type="ECO:0000313" key="7">
    <source>
        <dbReference type="EMBL" id="TCL05777.1"/>
    </source>
</evidence>
<dbReference type="InterPro" id="IPR002525">
    <property type="entry name" value="Transp_IS110-like_N"/>
</dbReference>
<comment type="caution">
    <text evidence="5">The sequence shown here is derived from an EMBL/GenBank/DDBJ whole genome shotgun (WGS) entry which is preliminary data.</text>
</comment>
<accession>A0A4R1NFG1</accession>
<evidence type="ECO:0000313" key="8">
    <source>
        <dbReference type="EMBL" id="TCL07133.1"/>
    </source>
</evidence>
<feature type="domain" description="Transposase IS110-like N-terminal" evidence="2">
    <location>
        <begin position="7"/>
        <end position="148"/>
    </location>
</feature>
<dbReference type="AlphaFoldDB" id="A0A4R1NFG1"/>